<evidence type="ECO:0000256" key="1">
    <source>
        <dbReference type="SAM" id="SignalP"/>
    </source>
</evidence>
<reference evidence="3" key="2">
    <citation type="submission" date="2020-09" db="EMBL/GenBank/DDBJ databases">
        <authorList>
            <person name="Sun Q."/>
            <person name="Sedlacek I."/>
        </authorList>
    </citation>
    <scope>NUCLEOTIDE SEQUENCE</scope>
    <source>
        <strain evidence="3">CCM 7664</strain>
    </source>
</reference>
<dbReference type="AlphaFoldDB" id="A0A8J3AXA7"/>
<accession>A0A8J3AXA7</accession>
<dbReference type="Proteomes" id="UP000627205">
    <property type="component" value="Unassembled WGS sequence"/>
</dbReference>
<dbReference type="InterPro" id="IPR005586">
    <property type="entry name" value="ABC_trans_aux"/>
</dbReference>
<evidence type="ECO:0000259" key="2">
    <source>
        <dbReference type="Pfam" id="PF03886"/>
    </source>
</evidence>
<evidence type="ECO:0000313" key="4">
    <source>
        <dbReference type="Proteomes" id="UP000627205"/>
    </source>
</evidence>
<comment type="caution">
    <text evidence="3">The sequence shown here is derived from an EMBL/GenBank/DDBJ whole genome shotgun (WGS) entry which is preliminary data.</text>
</comment>
<dbReference type="Pfam" id="PF03886">
    <property type="entry name" value="ABC_trans_aux"/>
    <property type="match status" value="1"/>
</dbReference>
<dbReference type="SUPFAM" id="SSF159594">
    <property type="entry name" value="XCC0632-like"/>
    <property type="match status" value="1"/>
</dbReference>
<reference evidence="3" key="1">
    <citation type="journal article" date="2014" name="Int. J. Syst. Evol. Microbiol.">
        <title>Complete genome sequence of Corynebacterium casei LMG S-19264T (=DSM 44701T), isolated from a smear-ripened cheese.</title>
        <authorList>
            <consortium name="US DOE Joint Genome Institute (JGI-PGF)"/>
            <person name="Walter F."/>
            <person name="Albersmeier A."/>
            <person name="Kalinowski J."/>
            <person name="Ruckert C."/>
        </authorList>
    </citation>
    <scope>NUCLEOTIDE SEQUENCE</scope>
    <source>
        <strain evidence="3">CCM 7664</strain>
    </source>
</reference>
<name>A0A8J3AXA7_9BURK</name>
<organism evidence="3 4">
    <name type="scientific">Oxalicibacterium solurbis</name>
    <dbReference type="NCBI Taxonomy" id="69280"/>
    <lineage>
        <taxon>Bacteria</taxon>
        <taxon>Pseudomonadati</taxon>
        <taxon>Pseudomonadota</taxon>
        <taxon>Betaproteobacteria</taxon>
        <taxon>Burkholderiales</taxon>
        <taxon>Oxalobacteraceae</taxon>
        <taxon>Oxalicibacterium</taxon>
    </lineage>
</organism>
<sequence>MMTVLTTFISRRRAVAALAAGTLLAGLLSGCAGTPPADMDLYDLGPLKSNIVSASPLPAISVADIRAPAWMDSQMMFYRLNYANDLQPRPYSASKWTMPPAQLFEQRLKASLARAGGVVVSASDGAINLPVLHLEADDFSQTFASAGSSTVHVAIRASLFDGRVLRAQKNFVRQMPATSADAKGGAAALATASDAIISEVGAWLAALPPKK</sequence>
<feature type="signal peptide" evidence="1">
    <location>
        <begin position="1"/>
        <end position="25"/>
    </location>
</feature>
<dbReference type="RefSeq" id="WP_229723955.1">
    <property type="nucleotide sequence ID" value="NZ_BMDP01000001.1"/>
</dbReference>
<dbReference type="PROSITE" id="PS51318">
    <property type="entry name" value="TAT"/>
    <property type="match status" value="1"/>
</dbReference>
<feature type="domain" description="ABC-type transport auxiliary lipoprotein component" evidence="2">
    <location>
        <begin position="52"/>
        <end position="199"/>
    </location>
</feature>
<keyword evidence="3" id="KW-0449">Lipoprotein</keyword>
<keyword evidence="1" id="KW-0732">Signal</keyword>
<dbReference type="EMBL" id="BMDP01000001">
    <property type="protein sequence ID" value="GGI53846.1"/>
    <property type="molecule type" value="Genomic_DNA"/>
</dbReference>
<protein>
    <submittedName>
        <fullName evidence="3">Lipoprotein</fullName>
    </submittedName>
</protein>
<feature type="chain" id="PRO_5035218901" evidence="1">
    <location>
        <begin position="26"/>
        <end position="211"/>
    </location>
</feature>
<dbReference type="Gene3D" id="3.40.50.10610">
    <property type="entry name" value="ABC-type transport auxiliary lipoprotein component"/>
    <property type="match status" value="1"/>
</dbReference>
<keyword evidence="4" id="KW-1185">Reference proteome</keyword>
<gene>
    <name evidence="3" type="ORF">GCM10011430_10200</name>
</gene>
<dbReference type="InterPro" id="IPR006311">
    <property type="entry name" value="TAT_signal"/>
</dbReference>
<evidence type="ECO:0000313" key="3">
    <source>
        <dbReference type="EMBL" id="GGI53846.1"/>
    </source>
</evidence>
<proteinExistence type="predicted"/>